<dbReference type="HOGENOM" id="CLU_705971_0_0_1"/>
<evidence type="ECO:0000313" key="3">
    <source>
        <dbReference type="Proteomes" id="UP000001056"/>
    </source>
</evidence>
<proteinExistence type="predicted"/>
<reference evidence="3" key="1">
    <citation type="journal article" date="2015" name="Genome Announc.">
        <title>Draft genome sequence of the cellulolytic fungus Chaetomium globosum.</title>
        <authorList>
            <person name="Cuomo C.A."/>
            <person name="Untereiner W.A."/>
            <person name="Ma L.-J."/>
            <person name="Grabherr M."/>
            <person name="Birren B.W."/>
        </authorList>
    </citation>
    <scope>NUCLEOTIDE SEQUENCE [LARGE SCALE GENOMIC DNA]</scope>
    <source>
        <strain evidence="3">ATCC 6205 / CBS 148.51 / DSM 1962 / NBRC 6347 / NRRL 1970</strain>
    </source>
</reference>
<gene>
    <name evidence="2" type="ORF">CHGG_08004</name>
</gene>
<feature type="compositionally biased region" description="Low complexity" evidence="1">
    <location>
        <begin position="187"/>
        <end position="198"/>
    </location>
</feature>
<dbReference type="VEuPathDB" id="FungiDB:CHGG_08004"/>
<dbReference type="Proteomes" id="UP000001056">
    <property type="component" value="Unassembled WGS sequence"/>
</dbReference>
<feature type="region of interest" description="Disordered" evidence="1">
    <location>
        <begin position="52"/>
        <end position="214"/>
    </location>
</feature>
<evidence type="ECO:0000256" key="1">
    <source>
        <dbReference type="SAM" id="MobiDB-lite"/>
    </source>
</evidence>
<feature type="region of interest" description="Disordered" evidence="1">
    <location>
        <begin position="364"/>
        <end position="391"/>
    </location>
</feature>
<feature type="compositionally biased region" description="Acidic residues" evidence="1">
    <location>
        <begin position="382"/>
        <end position="391"/>
    </location>
</feature>
<feature type="compositionally biased region" description="Polar residues" evidence="1">
    <location>
        <begin position="105"/>
        <end position="114"/>
    </location>
</feature>
<dbReference type="OrthoDB" id="10656141at2759"/>
<accession>Q2GVK0</accession>
<organism evidence="2 3">
    <name type="scientific">Chaetomium globosum (strain ATCC 6205 / CBS 148.51 / DSM 1962 / NBRC 6347 / NRRL 1970)</name>
    <name type="common">Soil fungus</name>
    <dbReference type="NCBI Taxonomy" id="306901"/>
    <lineage>
        <taxon>Eukaryota</taxon>
        <taxon>Fungi</taxon>
        <taxon>Dikarya</taxon>
        <taxon>Ascomycota</taxon>
        <taxon>Pezizomycotina</taxon>
        <taxon>Sordariomycetes</taxon>
        <taxon>Sordariomycetidae</taxon>
        <taxon>Sordariales</taxon>
        <taxon>Chaetomiaceae</taxon>
        <taxon>Chaetomium</taxon>
    </lineage>
</organism>
<evidence type="ECO:0000313" key="2">
    <source>
        <dbReference type="EMBL" id="EAQ86751.1"/>
    </source>
</evidence>
<feature type="compositionally biased region" description="Basic and acidic residues" evidence="1">
    <location>
        <begin position="1"/>
        <end position="11"/>
    </location>
</feature>
<feature type="region of interest" description="Disordered" evidence="1">
    <location>
        <begin position="268"/>
        <end position="287"/>
    </location>
</feature>
<sequence>MTLLQSRKDNQRGPATENPIPAGGTQATPKIHKPASKARWLVRVPILKFLPGPYHSTVIPSPGWAASAGRRSKKEESAKTGSNKRPKKAAMPPTTSRRPPGGASPSGTLPSGTDSSCSPSPSACPSPNLPRAPNGQPAGPSPAGPSVTQRPLSPGSSSGDADDEASDTPAQQQQRREQHRRRISQSPHHPATITTNPNPTTPRQPLFPPHPPLEINLLSLHNQKHSHNKDPNPDKHTATLNNPRLHIGELAHPPLAASGAAYPVFRTTPGNRRLSEAGPRRRKSVVAGGGDDAGAVYAEGGGGLGWRFLDEGGEGSEEGAFQGSGDVTLEGSSSGGGGDEGVVLRDENGGLAQLRGMAQGGALESVGKQAVEEKGVEGAGEAGDEMDIDAM</sequence>
<dbReference type="InParanoid" id="Q2GVK0"/>
<feature type="compositionally biased region" description="Pro residues" evidence="1">
    <location>
        <begin position="199"/>
        <end position="212"/>
    </location>
</feature>
<dbReference type="RefSeq" id="XP_001225660.1">
    <property type="nucleotide sequence ID" value="XM_001225659.1"/>
</dbReference>
<dbReference type="GeneID" id="4393359"/>
<feature type="region of interest" description="Disordered" evidence="1">
    <location>
        <begin position="311"/>
        <end position="344"/>
    </location>
</feature>
<dbReference type="AlphaFoldDB" id="Q2GVK0"/>
<keyword evidence="3" id="KW-1185">Reference proteome</keyword>
<dbReference type="EMBL" id="CH408033">
    <property type="protein sequence ID" value="EAQ86751.1"/>
    <property type="molecule type" value="Genomic_DNA"/>
</dbReference>
<name>Q2GVK0_CHAGB</name>
<feature type="region of interest" description="Disordered" evidence="1">
    <location>
        <begin position="1"/>
        <end position="37"/>
    </location>
</feature>
<protein>
    <submittedName>
        <fullName evidence="2">Uncharacterized protein</fullName>
    </submittedName>
</protein>